<sequence>MTDNNKRYKLPSLTSLLLSSLLCGPAAMADSSVWKAEKDGKYIYLGGTVHVLSKDDYPLPEEYEQAYQKSEAVFFEVGIKKMKDPETAEALMPLLMAEEGETLDKVLKPETMEALEAFTKERGLPMAVINGFNPSGVYLVLMSMELMAMGMTDSGVDEFYDTKAREDKKTLGQMETIEEQMAFFSTIGEGNPDQLIMYTLRDLADMPKMMKDMKDAWRSGDRAKYRELLLEPFVKDYPKAYEALLVERNNNWMPKIEALFETPEIELVLVGALHMIGKDGLLQQLEKKGYTVEPFDGEDLVTPE</sequence>
<dbReference type="OrthoDB" id="357294at2"/>
<feature type="signal peptide" evidence="1">
    <location>
        <begin position="1"/>
        <end position="29"/>
    </location>
</feature>
<dbReference type="EMBL" id="QGKM01000014">
    <property type="protein sequence ID" value="PWQ98879.1"/>
    <property type="molecule type" value="Genomic_DNA"/>
</dbReference>
<dbReference type="AlphaFoldDB" id="A0A317CKL5"/>
<organism evidence="2 3">
    <name type="scientific">Leucothrix pacifica</name>
    <dbReference type="NCBI Taxonomy" id="1247513"/>
    <lineage>
        <taxon>Bacteria</taxon>
        <taxon>Pseudomonadati</taxon>
        <taxon>Pseudomonadota</taxon>
        <taxon>Gammaproteobacteria</taxon>
        <taxon>Thiotrichales</taxon>
        <taxon>Thiotrichaceae</taxon>
        <taxon>Leucothrix</taxon>
    </lineage>
</organism>
<gene>
    <name evidence="2" type="ORF">DKW60_07485</name>
</gene>
<dbReference type="InterPro" id="IPR002816">
    <property type="entry name" value="TraB/PrgY/GumN_fam"/>
</dbReference>
<evidence type="ECO:0000313" key="2">
    <source>
        <dbReference type="EMBL" id="PWQ98879.1"/>
    </source>
</evidence>
<keyword evidence="3" id="KW-1185">Reference proteome</keyword>
<name>A0A317CKL5_9GAMM</name>
<dbReference type="InterPro" id="IPR047111">
    <property type="entry name" value="YbaP-like"/>
</dbReference>
<dbReference type="Proteomes" id="UP000245539">
    <property type="component" value="Unassembled WGS sequence"/>
</dbReference>
<comment type="caution">
    <text evidence="2">The sequence shown here is derived from an EMBL/GenBank/DDBJ whole genome shotgun (WGS) entry which is preliminary data.</text>
</comment>
<keyword evidence="1" id="KW-0732">Signal</keyword>
<evidence type="ECO:0000256" key="1">
    <source>
        <dbReference type="SAM" id="SignalP"/>
    </source>
</evidence>
<dbReference type="Pfam" id="PF01963">
    <property type="entry name" value="TraB_PrgY_gumN"/>
    <property type="match status" value="1"/>
</dbReference>
<feature type="chain" id="PRO_5016404681" evidence="1">
    <location>
        <begin position="30"/>
        <end position="304"/>
    </location>
</feature>
<dbReference type="CDD" id="cd14789">
    <property type="entry name" value="Tiki"/>
    <property type="match status" value="1"/>
</dbReference>
<accession>A0A317CKL5</accession>
<evidence type="ECO:0000313" key="3">
    <source>
        <dbReference type="Proteomes" id="UP000245539"/>
    </source>
</evidence>
<dbReference type="RefSeq" id="WP_109837041.1">
    <property type="nucleotide sequence ID" value="NZ_QGKM01000014.1"/>
</dbReference>
<dbReference type="PANTHER" id="PTHR40590">
    <property type="entry name" value="CYTOPLASMIC PROTEIN-RELATED"/>
    <property type="match status" value="1"/>
</dbReference>
<protein>
    <submittedName>
        <fullName evidence="2">TraB/GumN family protein</fullName>
    </submittedName>
</protein>
<reference evidence="2 3" key="1">
    <citation type="submission" date="2018-05" db="EMBL/GenBank/DDBJ databases">
        <title>Leucothrix arctica sp. nov., isolated from Arctic seawater.</title>
        <authorList>
            <person name="Choi A."/>
            <person name="Baek K."/>
        </authorList>
    </citation>
    <scope>NUCLEOTIDE SEQUENCE [LARGE SCALE GENOMIC DNA]</scope>
    <source>
        <strain evidence="2 3">JCM 18388</strain>
    </source>
</reference>
<proteinExistence type="predicted"/>
<dbReference type="PANTHER" id="PTHR40590:SF1">
    <property type="entry name" value="CYTOPLASMIC PROTEIN"/>
    <property type="match status" value="1"/>
</dbReference>